<feature type="transmembrane region" description="Helical" evidence="2">
    <location>
        <begin position="1562"/>
        <end position="1584"/>
    </location>
</feature>
<dbReference type="Pfam" id="PF25776">
    <property type="entry name" value="Ig_VWDE"/>
    <property type="match status" value="1"/>
</dbReference>
<evidence type="ECO:0000256" key="1">
    <source>
        <dbReference type="ARBA" id="ARBA00023157"/>
    </source>
</evidence>
<reference evidence="7" key="1">
    <citation type="submission" date="2025-08" db="UniProtKB">
        <authorList>
            <consortium name="RefSeq"/>
        </authorList>
    </citation>
    <scope>IDENTIFICATION</scope>
</reference>
<evidence type="ECO:0000259" key="5">
    <source>
        <dbReference type="PROSITE" id="PS51233"/>
    </source>
</evidence>
<proteinExistence type="predicted"/>
<gene>
    <name evidence="7" type="primary">LOC100208378</name>
</gene>
<organism evidence="6 7">
    <name type="scientific">Hydra vulgaris</name>
    <name type="common">Hydra</name>
    <name type="synonym">Hydra attenuata</name>
    <dbReference type="NCBI Taxonomy" id="6087"/>
    <lineage>
        <taxon>Eukaryota</taxon>
        <taxon>Metazoa</taxon>
        <taxon>Cnidaria</taxon>
        <taxon>Hydrozoa</taxon>
        <taxon>Hydroidolina</taxon>
        <taxon>Anthoathecata</taxon>
        <taxon>Aplanulata</taxon>
        <taxon>Hydridae</taxon>
        <taxon>Hydra</taxon>
    </lineage>
</organism>
<feature type="domain" description="C-type lectin" evidence="4">
    <location>
        <begin position="178"/>
        <end position="298"/>
    </location>
</feature>
<dbReference type="Gene3D" id="3.10.100.10">
    <property type="entry name" value="Mannose-Binding Protein A, subunit A"/>
    <property type="match status" value="2"/>
</dbReference>
<dbReference type="Pfam" id="PF00094">
    <property type="entry name" value="VWD"/>
    <property type="match status" value="1"/>
</dbReference>
<dbReference type="Gene3D" id="2.10.25.10">
    <property type="entry name" value="Laminin"/>
    <property type="match status" value="1"/>
</dbReference>
<feature type="chain" id="PRO_5045586170" evidence="3">
    <location>
        <begin position="22"/>
        <end position="1645"/>
    </location>
</feature>
<dbReference type="InterPro" id="IPR013783">
    <property type="entry name" value="Ig-like_fold"/>
</dbReference>
<dbReference type="Proteomes" id="UP001652625">
    <property type="component" value="Chromosome 04"/>
</dbReference>
<dbReference type="CDD" id="cd00037">
    <property type="entry name" value="CLECT"/>
    <property type="match status" value="2"/>
</dbReference>
<accession>A0ABM4BRW3</accession>
<dbReference type="InterPro" id="IPR001304">
    <property type="entry name" value="C-type_lectin-like"/>
</dbReference>
<dbReference type="SMART" id="SM00034">
    <property type="entry name" value="CLECT"/>
    <property type="match status" value="2"/>
</dbReference>
<dbReference type="InterPro" id="IPR016186">
    <property type="entry name" value="C-type_lectin-like/link_sf"/>
</dbReference>
<evidence type="ECO:0000313" key="6">
    <source>
        <dbReference type="Proteomes" id="UP001652625"/>
    </source>
</evidence>
<evidence type="ECO:0000256" key="2">
    <source>
        <dbReference type="SAM" id="Phobius"/>
    </source>
</evidence>
<keyword evidence="2" id="KW-0472">Membrane</keyword>
<dbReference type="RefSeq" id="XP_065651899.1">
    <property type="nucleotide sequence ID" value="XM_065795827.1"/>
</dbReference>
<dbReference type="Pfam" id="PF00059">
    <property type="entry name" value="Lectin_C"/>
    <property type="match status" value="2"/>
</dbReference>
<dbReference type="InterPro" id="IPR050111">
    <property type="entry name" value="C-type_lectin/snaclec_domain"/>
</dbReference>
<keyword evidence="1" id="KW-1015">Disulfide bond</keyword>
<sequence length="1645" mass="185574">MSSKTLHLFLLVSLKWCFGFAFTSNNNKSSVVYNGNCTNGWLEYKNHCYNFVGDYWIYGKTWNDALLTCQNYGGSLVKIDDQAENYFILNQTFSWNYYWIGLNDIQTEGTYKWSDNTTGFFFNWGINEPTELNGDEDCVETTRNGWNDFNCNAKIGFICKKAKNGGNCTGGWNNIWNIGSYCYRFFIYEYYNGYTWNQSHLACQNYNGSLLSITNQEENFLILNYISLMDSSYQFWIGLNDIQTEGKFVWNDNTTSQFFNWRSKAPDNMNNNDDCVGMLRGHGWNDISCNNHLAYICEVSKDDPCFDYKTIDDFERSTAFKISPTDSSTCHQPFSTDWYRFTSGAGGKMPIKAPPPYSCGVRNPVWLNGTEPSAIDEIKSLKACVVVDKDTCANKTDVKVKKCLRNSEEYFVYYLQPLPSCSMRYCAGSEKKCEPEESSLTSFTPCSSPCLVYKEIDDLERSTAFKVVSNDLLPCDKEGFSTAWYRFVSGAGGKIPTKNPRPYSCGVRYPVWLNGIEPSVVGEIKSLKACMVIDENSCANTTNVQVMKCVQNNKDYFVYHLQALPSCPMRYCAGTEKKCDPEEVSPTGFTPCSKNFPKIDKDPVVTVGVNNKRIRFVCEFHTVKESNARYEVTWFQGPLEEQIKGPEIFTSDQNKSFLQNTNKYGENCTFHMGYNIYCKVQSYYIENKEIKSRYRKSNEFFAGFQVNPKVLVLSEKEGPVNITVRSTVPIVCGDGTEKCRVLIEMGQTTTDHFVDHCTLQFKPGPAGQTKGVEVVAKRDFVDDGNQRMFLKLFIPDHIDPVDWSCHKQITDVEIRTIDVKTARCTSSGDPHFTTFDRFYYSHYYVGDYVLVQSTARKFKVHARTFACSQSVSCNCGVAAQEGDDVIVIDMCRDNVPRARFASKVDPQSGTSLTRDNNGKTFLISFPSGAFIKFTTHYWRNHFANIEIQLPPDDFNKTQGLCGTFDNDQYNDMMAKDGKIYSIGPGWFAKQEFSESWKLNASQENLFYFKDEPKKCTATRAKTYCVCSQGCSGSQRKVNCDFEGYVDRPKYINGMIGWKTLEFPGAKHCGRRKRRSLDDNIIVLPDDGSTGIYDYNPVQVSGNFTSFPTASGITENEAKEVCKNRIRNSTAGKACLDVIGPSFVTDSYEQQCVIDIQVTDSVAMGVESAINILISACEELTLRNLSFWKTADGNISSPPSIIAESVCPNECNGNGACKNSTCICNAGFITADCSIKEGQSPVLFGIPNSGLCDIRDKDCIRTRVIGKDFIDSSSLSCRMTEVKISEKPFEKIGKPLDNQGQLLSFAEISCLLPKAPVNIRYSSIQPGKPVGGYLISVSNNNLNFSVNETLFLVYDSKCMECNITDATCKWKDNSCKINEYCFAINDSNPKQWCEVCNPVKSQTLFSERTNNIAPWFKKSTPMLYAFKGQQWKYEIPAYDPENQPLTYKFEGESHGMKISTAGILTWNPNRIGNFIFAVKVIDPCGLSAFSQFEVETKQCDCEDKNDGFCIWQGEPGNINSSICQCPNGCTGELCIEPIDGLICRIKIKNKDREKLGGLSDTTLAVIIVLSVLFVAIFSASAYKFLFNKNKILIEQSNDRNVFSDDSKCKSGIYMNNIKSCDKSYNNEAFVKNEVNSIEKKKQAWET</sequence>
<feature type="domain" description="C-type lectin" evidence="4">
    <location>
        <begin position="44"/>
        <end position="160"/>
    </location>
</feature>
<keyword evidence="3" id="KW-0732">Signal</keyword>
<dbReference type="SUPFAM" id="SSF56436">
    <property type="entry name" value="C-type lectin-like"/>
    <property type="match status" value="2"/>
</dbReference>
<feature type="domain" description="VWFD" evidence="5">
    <location>
        <begin position="822"/>
        <end position="1004"/>
    </location>
</feature>
<dbReference type="InterPro" id="IPR001846">
    <property type="entry name" value="VWF_type-D"/>
</dbReference>
<name>A0ABM4BRW3_HYDVU</name>
<dbReference type="PANTHER" id="PTHR22803">
    <property type="entry name" value="MANNOSE, PHOSPHOLIPASE, LECTIN RECEPTOR RELATED"/>
    <property type="match status" value="1"/>
</dbReference>
<dbReference type="InterPro" id="IPR057885">
    <property type="entry name" value="Ig_VWDE"/>
</dbReference>
<dbReference type="InterPro" id="IPR058727">
    <property type="entry name" value="Helical_Vwde"/>
</dbReference>
<dbReference type="Gene3D" id="2.60.40.10">
    <property type="entry name" value="Immunoglobulins"/>
    <property type="match status" value="1"/>
</dbReference>
<evidence type="ECO:0000313" key="7">
    <source>
        <dbReference type="RefSeq" id="XP_065651899.1"/>
    </source>
</evidence>
<protein>
    <submittedName>
        <fullName evidence="7">von Willebrand factor D and EGF domain-containing protein isoform X5</fullName>
    </submittedName>
</protein>
<dbReference type="SMART" id="SM00216">
    <property type="entry name" value="VWD"/>
    <property type="match status" value="1"/>
</dbReference>
<evidence type="ECO:0000256" key="3">
    <source>
        <dbReference type="SAM" id="SignalP"/>
    </source>
</evidence>
<dbReference type="GeneID" id="100208378"/>
<dbReference type="Pfam" id="PF26129">
    <property type="entry name" value="Vwde"/>
    <property type="match status" value="1"/>
</dbReference>
<dbReference type="InterPro" id="IPR016187">
    <property type="entry name" value="CTDL_fold"/>
</dbReference>
<dbReference type="InterPro" id="IPR018378">
    <property type="entry name" value="C-type_lectin_CS"/>
</dbReference>
<dbReference type="PROSITE" id="PS51233">
    <property type="entry name" value="VWFD"/>
    <property type="match status" value="1"/>
</dbReference>
<feature type="signal peptide" evidence="3">
    <location>
        <begin position="1"/>
        <end position="21"/>
    </location>
</feature>
<keyword evidence="6" id="KW-1185">Reference proteome</keyword>
<keyword evidence="2" id="KW-0812">Transmembrane</keyword>
<dbReference type="PROSITE" id="PS50041">
    <property type="entry name" value="C_TYPE_LECTIN_2"/>
    <property type="match status" value="2"/>
</dbReference>
<dbReference type="PROSITE" id="PS00615">
    <property type="entry name" value="C_TYPE_LECTIN_1"/>
    <property type="match status" value="1"/>
</dbReference>
<evidence type="ECO:0000259" key="4">
    <source>
        <dbReference type="PROSITE" id="PS50041"/>
    </source>
</evidence>
<keyword evidence="2" id="KW-1133">Transmembrane helix</keyword>